<reference evidence="1" key="1">
    <citation type="submission" date="2018-05" db="EMBL/GenBank/DDBJ databases">
        <authorList>
            <person name="Lanie J.A."/>
            <person name="Ng W.-L."/>
            <person name="Kazmierczak K.M."/>
            <person name="Andrzejewski T.M."/>
            <person name="Davidsen T.M."/>
            <person name="Wayne K.J."/>
            <person name="Tettelin H."/>
            <person name="Glass J.I."/>
            <person name="Rusch D."/>
            <person name="Podicherti R."/>
            <person name="Tsui H.-C.T."/>
            <person name="Winkler M.E."/>
        </authorList>
    </citation>
    <scope>NUCLEOTIDE SEQUENCE</scope>
</reference>
<protein>
    <submittedName>
        <fullName evidence="1">Uncharacterized protein</fullName>
    </submittedName>
</protein>
<dbReference type="AlphaFoldDB" id="A0A381PA77"/>
<gene>
    <name evidence="1" type="ORF">METZ01_LOCUS16736</name>
</gene>
<evidence type="ECO:0000313" key="1">
    <source>
        <dbReference type="EMBL" id="SUZ63882.1"/>
    </source>
</evidence>
<organism evidence="1">
    <name type="scientific">marine metagenome</name>
    <dbReference type="NCBI Taxonomy" id="408172"/>
    <lineage>
        <taxon>unclassified sequences</taxon>
        <taxon>metagenomes</taxon>
        <taxon>ecological metagenomes</taxon>
    </lineage>
</organism>
<name>A0A381PA77_9ZZZZ</name>
<proteinExistence type="predicted"/>
<sequence>MASVRTEITELATGLGMLGYDNPTEAICRLPEQFVDVTDKTWEQFAHAVDESLHRVDFAGAYRNGQVFLEASDGLRGRPPLLIEWKGSHRSPGHDQLPIDLRVDHVYLISCKYSSKILLNAAPSNLFAASRDVGDWYDHAAPEQHQALYAAVRAEIDTNTELPPFVGDLAKHHRTELKTVLAESEWSPNCAAAYRDLAAEVGRVTANQWRKSVATKRQREALLWRLLRIGPAPYYVLGSARDRSLRLLVTTPWDWRRRFEFRDLEMWGEEAGQPKIGWRATVRDHEAAIETNVDGHVEVRWSHGRFAQAPEAKVYLDTPHTHVPGYLHLDDAETWFGTISGSETQLPLS</sequence>
<accession>A0A381PA77</accession>
<dbReference type="EMBL" id="UINC01000927">
    <property type="protein sequence ID" value="SUZ63882.1"/>
    <property type="molecule type" value="Genomic_DNA"/>
</dbReference>